<keyword evidence="2" id="KW-1185">Reference proteome</keyword>
<proteinExistence type="predicted"/>
<dbReference type="Proteomes" id="UP000646911">
    <property type="component" value="Unassembled WGS sequence"/>
</dbReference>
<organism evidence="1 2">
    <name type="scientific">Undibacterium umbellatum</name>
    <dbReference type="NCBI Taxonomy" id="2762300"/>
    <lineage>
        <taxon>Bacteria</taxon>
        <taxon>Pseudomonadati</taxon>
        <taxon>Pseudomonadota</taxon>
        <taxon>Betaproteobacteria</taxon>
        <taxon>Burkholderiales</taxon>
        <taxon>Oxalobacteraceae</taxon>
        <taxon>Undibacterium</taxon>
    </lineage>
</organism>
<dbReference type="PANTHER" id="PTHR34874">
    <property type="entry name" value="PROTEIN YCHN"/>
    <property type="match status" value="1"/>
</dbReference>
<gene>
    <name evidence="1" type="ORF">H8L47_28545</name>
</gene>
<dbReference type="InterPro" id="IPR027396">
    <property type="entry name" value="DsrEFH-like"/>
</dbReference>
<evidence type="ECO:0000313" key="1">
    <source>
        <dbReference type="EMBL" id="MBC3911519.1"/>
    </source>
</evidence>
<dbReference type="Gene3D" id="3.40.1260.10">
    <property type="entry name" value="DsrEFH-like"/>
    <property type="match status" value="1"/>
</dbReference>
<dbReference type="SUPFAM" id="SSF75169">
    <property type="entry name" value="DsrEFH-like"/>
    <property type="match status" value="1"/>
</dbReference>
<sequence>MNALFILNAAPYGSELTYNGLRLAAALAKRQHNHVRVYLMGDAVNTANAHQKQLVNHPILLPLLQELMGDVSGQVAACGSCMDVRGLQVEDMLGGIHRGTLEELADWSEWADKLMVF</sequence>
<protein>
    <submittedName>
        <fullName evidence="1">DsrE family protein</fullName>
    </submittedName>
</protein>
<name>A0ABR6ZIL1_9BURK</name>
<reference evidence="1 2" key="1">
    <citation type="submission" date="2020-08" db="EMBL/GenBank/DDBJ databases">
        <title>Novel species isolated from subtropical streams in China.</title>
        <authorList>
            <person name="Lu H."/>
        </authorList>
    </citation>
    <scope>NUCLEOTIDE SEQUENCE [LARGE SCALE GENOMIC DNA]</scope>
    <source>
        <strain evidence="1 2">NL8W</strain>
    </source>
</reference>
<accession>A0ABR6ZIL1</accession>
<dbReference type="InterPro" id="IPR003787">
    <property type="entry name" value="Sulphur_relay_DsrE/F-like"/>
</dbReference>
<dbReference type="EMBL" id="JACOFX010000039">
    <property type="protein sequence ID" value="MBC3911519.1"/>
    <property type="molecule type" value="Genomic_DNA"/>
</dbReference>
<dbReference type="Pfam" id="PF02635">
    <property type="entry name" value="DsrE"/>
    <property type="match status" value="1"/>
</dbReference>
<dbReference type="RefSeq" id="WP_186957225.1">
    <property type="nucleotide sequence ID" value="NZ_JACOFX010000039.1"/>
</dbReference>
<comment type="caution">
    <text evidence="1">The sequence shown here is derived from an EMBL/GenBank/DDBJ whole genome shotgun (WGS) entry which is preliminary data.</text>
</comment>
<dbReference type="PANTHER" id="PTHR34874:SF1">
    <property type="entry name" value="PROTEIN YCHN"/>
    <property type="match status" value="1"/>
</dbReference>
<evidence type="ECO:0000313" key="2">
    <source>
        <dbReference type="Proteomes" id="UP000646911"/>
    </source>
</evidence>